<dbReference type="NCBIfam" id="NF047841">
    <property type="entry name" value="HLGFF_fam"/>
    <property type="match status" value="1"/>
</dbReference>
<gene>
    <name evidence="1" type="ORF">A7P85_10090</name>
</gene>
<comment type="caution">
    <text evidence="1">The sequence shown here is derived from an EMBL/GenBank/DDBJ whole genome shotgun (WGS) entry which is preliminary data.</text>
</comment>
<dbReference type="Proteomes" id="UP000078003">
    <property type="component" value="Unassembled WGS sequence"/>
</dbReference>
<dbReference type="AlphaFoldDB" id="A0A1A9RD07"/>
<name>A0A1A9RD07_EIKCO</name>
<reference evidence="2" key="1">
    <citation type="submission" date="2016-05" db="EMBL/GenBank/DDBJ databases">
        <title>Draft genome of Corynebacterium afermentans subsp. afermentans LCDC 88199T.</title>
        <authorList>
            <person name="Bernier A.-M."/>
            <person name="Bernard K."/>
        </authorList>
    </citation>
    <scope>NUCLEOTIDE SEQUENCE [LARGE SCALE GENOMIC DNA]</scope>
    <source>
        <strain evidence="2">NML01-0328</strain>
    </source>
</reference>
<dbReference type="InterPro" id="IPR058172">
    <property type="entry name" value="HLGFF_Neisseriales"/>
</dbReference>
<dbReference type="EMBL" id="LXSF01000012">
    <property type="protein sequence ID" value="OAM15511.1"/>
    <property type="molecule type" value="Genomic_DNA"/>
</dbReference>
<sequence>MRQFTLSTPNGTLLGFLVLIADNDDEPISGSAMIQAHTAALPPEDAAPARALEALAGQLLVWQPHGDGIALYDADGGLAADIRQQYLRVGGHTLLLTDLEGNL</sequence>
<protein>
    <submittedName>
        <fullName evidence="1">Uncharacterized protein</fullName>
    </submittedName>
</protein>
<organism evidence="1 2">
    <name type="scientific">Eikenella corrodens</name>
    <dbReference type="NCBI Taxonomy" id="539"/>
    <lineage>
        <taxon>Bacteria</taxon>
        <taxon>Pseudomonadati</taxon>
        <taxon>Pseudomonadota</taxon>
        <taxon>Betaproteobacteria</taxon>
        <taxon>Neisseriales</taxon>
        <taxon>Neisseriaceae</taxon>
        <taxon>Eikenella</taxon>
    </lineage>
</organism>
<accession>A0A1A9RD07</accession>
<evidence type="ECO:0000313" key="1">
    <source>
        <dbReference type="EMBL" id="OAM15511.1"/>
    </source>
</evidence>
<proteinExistence type="predicted"/>
<evidence type="ECO:0000313" key="2">
    <source>
        <dbReference type="Proteomes" id="UP000078003"/>
    </source>
</evidence>
<dbReference type="RefSeq" id="WP_064084724.1">
    <property type="nucleotide sequence ID" value="NZ_LXSF01000012.1"/>
</dbReference>